<evidence type="ECO:0000313" key="7">
    <source>
        <dbReference type="EMBL" id="VEU33510.1"/>
    </source>
</evidence>
<reference evidence="7 8" key="1">
    <citation type="submission" date="2019-01" db="EMBL/GenBank/DDBJ databases">
        <authorList>
            <person name="Ferrante I. M."/>
        </authorList>
    </citation>
    <scope>NUCLEOTIDE SEQUENCE [LARGE SCALE GENOMIC DNA]</scope>
    <source>
        <strain evidence="7 8">B856</strain>
    </source>
</reference>
<evidence type="ECO:0000313" key="8">
    <source>
        <dbReference type="Proteomes" id="UP000291116"/>
    </source>
</evidence>
<dbReference type="EMBL" id="CAACVS010000002">
    <property type="protein sequence ID" value="VEU33510.1"/>
    <property type="molecule type" value="Genomic_DNA"/>
</dbReference>
<feature type="compositionally biased region" description="Basic and acidic residues" evidence="5">
    <location>
        <begin position="325"/>
        <end position="342"/>
    </location>
</feature>
<name>A0A448YUR1_9STRA</name>
<evidence type="ECO:0000259" key="6">
    <source>
        <dbReference type="Pfam" id="PF01926"/>
    </source>
</evidence>
<dbReference type="InterPro" id="IPR027417">
    <property type="entry name" value="P-loop_NTPase"/>
</dbReference>
<keyword evidence="1" id="KW-0963">Cytoplasm</keyword>
<dbReference type="AlphaFoldDB" id="A0A448YUR1"/>
<dbReference type="PANTHER" id="PTHR45709:SF2">
    <property type="entry name" value="LARGE SUBUNIT GTPASE 1 HOMOLOG"/>
    <property type="match status" value="1"/>
</dbReference>
<dbReference type="SUPFAM" id="SSF52540">
    <property type="entry name" value="P-loop containing nucleoside triphosphate hydrolases"/>
    <property type="match status" value="1"/>
</dbReference>
<feature type="region of interest" description="Disordered" evidence="5">
    <location>
        <begin position="1"/>
        <end position="47"/>
    </location>
</feature>
<dbReference type="GO" id="GO:0005829">
    <property type="term" value="C:cytosol"/>
    <property type="evidence" value="ECO:0007669"/>
    <property type="project" value="TreeGrafter"/>
</dbReference>
<evidence type="ECO:0000256" key="5">
    <source>
        <dbReference type="SAM" id="MobiDB-lite"/>
    </source>
</evidence>
<keyword evidence="4" id="KW-0342">GTP-binding</keyword>
<evidence type="ECO:0000256" key="1">
    <source>
        <dbReference type="ARBA" id="ARBA00022490"/>
    </source>
</evidence>
<dbReference type="Gene3D" id="3.40.50.300">
    <property type="entry name" value="P-loop containing nucleotide triphosphate hydrolases"/>
    <property type="match status" value="2"/>
</dbReference>
<sequence length="719" mass="80624">MPRSQGTSRKGKPKKHERASGMGRALQKSRVKRHTPSASLGGMAQREGVDSINMEQGDRVKQALDNRASVLDVNDLDDFLIQAEMADREFISEKERAVILDETAQAAGNGDGVILNGDERVNSNFSFKELSVPRRPAWDKTTTAAELDQREKDAFLEWRRGIAEREEEISLRTSTVSSLGVTPFEKNLEIWRQLWRVLERCSCIVQIVDARNPLFYLSQDLKAYTTKELGKPMLLLINKSDYLTPVQRKAWHEYFSHPDHKWEHVFFSAHEQQKQVDEDAARAAKEEAEEEERQRQKEISILSKEYDDESDDDGDGSNPSGNNKDSSDEKKVRDEDLEEGVKEISPSDGQMKNIGVDKPLSRVELLDWLQSFANANDCAMDQKYNRIPFGMVGFPNVGKSSVINVLMGNAKNAHGVVRVGVAAQPGKTKHFQTLLPPDRPEMLLCDCPGLVFPSFVSNTADLIAAGVFPIAQMRDWKPVMDLLCQRIPREVLNAQYSIKIPLPTADAIYEAQRVQGREDIRLPPPTADEFLTTFCVARSLLAASSGVPDYQRAARMIIMEYATGKLLYCHSPPHFDKETFQKETILLSLQKTKKLREKFLESSDVQLPKAKDDSQDSKTEDLDIEDDDMLLELLGGASVSGQGGQNDKMSVGTSKRQKKWGKKGRKGRNKDPYGCHSTPDQTLGGPNEGQMGVSVKGGKKHQRKNYTRATGYGSTRAYQ</sequence>
<evidence type="ECO:0000256" key="2">
    <source>
        <dbReference type="ARBA" id="ARBA00022741"/>
    </source>
</evidence>
<feature type="compositionally biased region" description="Polar residues" evidence="5">
    <location>
        <begin position="645"/>
        <end position="654"/>
    </location>
</feature>
<feature type="domain" description="G" evidence="6">
    <location>
        <begin position="390"/>
        <end position="451"/>
    </location>
</feature>
<organism evidence="7 8">
    <name type="scientific">Pseudo-nitzschia multistriata</name>
    <dbReference type="NCBI Taxonomy" id="183589"/>
    <lineage>
        <taxon>Eukaryota</taxon>
        <taxon>Sar</taxon>
        <taxon>Stramenopiles</taxon>
        <taxon>Ochrophyta</taxon>
        <taxon>Bacillariophyta</taxon>
        <taxon>Bacillariophyceae</taxon>
        <taxon>Bacillariophycidae</taxon>
        <taxon>Bacillariales</taxon>
        <taxon>Bacillariaceae</taxon>
        <taxon>Pseudo-nitzschia</taxon>
    </lineage>
</organism>
<evidence type="ECO:0000256" key="3">
    <source>
        <dbReference type="ARBA" id="ARBA00022801"/>
    </source>
</evidence>
<dbReference type="OrthoDB" id="61815at2759"/>
<accession>A0A448YUR1</accession>
<keyword evidence="2" id="KW-0547">Nucleotide-binding</keyword>
<keyword evidence="3" id="KW-0378">Hydrolase</keyword>
<dbReference type="InterPro" id="IPR043358">
    <property type="entry name" value="GNL1-like"/>
</dbReference>
<proteinExistence type="predicted"/>
<feature type="compositionally biased region" description="Basic residues" evidence="5">
    <location>
        <begin position="697"/>
        <end position="706"/>
    </location>
</feature>
<protein>
    <recommendedName>
        <fullName evidence="6">G domain-containing protein</fullName>
    </recommendedName>
</protein>
<keyword evidence="8" id="KW-1185">Reference proteome</keyword>
<evidence type="ECO:0000256" key="4">
    <source>
        <dbReference type="ARBA" id="ARBA00023134"/>
    </source>
</evidence>
<dbReference type="PANTHER" id="PTHR45709">
    <property type="entry name" value="LARGE SUBUNIT GTPASE 1 HOMOLOG-RELATED"/>
    <property type="match status" value="1"/>
</dbReference>
<feature type="compositionally biased region" description="Basic and acidic residues" evidence="5">
    <location>
        <begin position="276"/>
        <end position="298"/>
    </location>
</feature>
<dbReference type="InterPro" id="IPR006073">
    <property type="entry name" value="GTP-bd"/>
</dbReference>
<dbReference type="Proteomes" id="UP000291116">
    <property type="component" value="Unassembled WGS sequence"/>
</dbReference>
<dbReference type="GO" id="GO:0005525">
    <property type="term" value="F:GTP binding"/>
    <property type="evidence" value="ECO:0007669"/>
    <property type="project" value="UniProtKB-KW"/>
</dbReference>
<feature type="region of interest" description="Disordered" evidence="5">
    <location>
        <begin position="636"/>
        <end position="719"/>
    </location>
</feature>
<dbReference type="Pfam" id="PF01926">
    <property type="entry name" value="MMR_HSR1"/>
    <property type="match status" value="1"/>
</dbReference>
<feature type="region of interest" description="Disordered" evidence="5">
    <location>
        <begin position="276"/>
        <end position="353"/>
    </location>
</feature>
<dbReference type="GO" id="GO:0003924">
    <property type="term" value="F:GTPase activity"/>
    <property type="evidence" value="ECO:0007669"/>
    <property type="project" value="InterPro"/>
</dbReference>
<gene>
    <name evidence="7" type="ORF">PSNMU_V1.4_AUG-EV-PASAV3_0000540</name>
</gene>
<feature type="compositionally biased region" description="Basic residues" evidence="5">
    <location>
        <begin position="655"/>
        <end position="668"/>
    </location>
</feature>
<feature type="compositionally biased region" description="Acidic residues" evidence="5">
    <location>
        <begin position="306"/>
        <end position="315"/>
    </location>
</feature>